<evidence type="ECO:0000256" key="8">
    <source>
        <dbReference type="ARBA" id="ARBA00022840"/>
    </source>
</evidence>
<evidence type="ECO:0000256" key="10">
    <source>
        <dbReference type="ARBA" id="ARBA00023175"/>
    </source>
</evidence>
<keyword evidence="3" id="KW-0132">Cell division</keyword>
<sequence length="769" mass="86070">MEVFKKGAIINIMRSDGRVHTAMVSRFHEATRSVTVEWYERGESKGKEIELDTLLELNKVDVPPARPREPQTRDEDSAQAPASLSRNTTHAAIRFNNLMAQRAEATKIGQPMAPLTSALNRMNNATTAGSQQQQQQTKPIKADTTALTAGTRIANNGKFLTIPTEIVSCYGKRVKAPGRTLSKKRGRWGFGIKLDLRRTPSRTLASSSSSSLLLALLVENMRNTTPDGGSVSRRSSCVVTVGMMEENRKQQRDMFKVMREKKNALMNQDGGNPNWEFANMIREYQNTIDFRPLLDGQPVENHQITVCVRKRPLSQKELMRKEIDVICVPNKNTLIVHEPKTKVDLTKYLDNQKFRFDYTFDETCTNETVYTYTAKPLVQSVFDGAMATCFAYGQTGSGKTHTMGGNFQGRTQDSKSGIYALAARDIFEYLHSAKYSVKDLVVSASFCEIYSGKVFDLLANKRKLRVLEDGKKVVQLVGLTEKEVDSVEEVLAIISGGTSVRTSGQTAANANSSRSHAIFSLTLRPRGSNKIHGKFSFIDLAGNERGADTSSEDRRTRMESSEINKSLLTLKECIRALGRQNYLPFRGSILTQVLRDSFVGENIKTCMIAMIAPGMTSCEHTLNTLRYAHRAKELAVIDPSERTDEPMESDEPPNGTGTLEIGNGLPQLSTLNEHEMSMEMAISDLQQKEEEVLDSHQRVNEFLEKFVPESKDIYNMTLTVDYDQDAYCKRGEELFNQLSEVAKSIKDLMSELRTKLAQEEMVSKTSKSK</sequence>
<evidence type="ECO:0000313" key="20">
    <source>
        <dbReference type="Proteomes" id="UP000030765"/>
    </source>
</evidence>
<protein>
    <recommendedName>
        <fullName evidence="15">Kinesin-like protein</fullName>
    </recommendedName>
</protein>
<keyword evidence="7" id="KW-0159">Chromosome partition</keyword>
<evidence type="ECO:0000256" key="16">
    <source>
        <dbReference type="SAM" id="MobiDB-lite"/>
    </source>
</evidence>
<dbReference type="EMBL" id="KE525003">
    <property type="protein sequence ID" value="KFB40199.1"/>
    <property type="molecule type" value="Genomic_DNA"/>
</dbReference>
<dbReference type="STRING" id="74873.A0A084VQF5"/>
<feature type="domain" description="Kinesin motor" evidence="17">
    <location>
        <begin position="303"/>
        <end position="634"/>
    </location>
</feature>
<keyword evidence="9" id="KW-0175">Coiled coil</keyword>
<dbReference type="PANTHER" id="PTHR47971:SF8">
    <property type="entry name" value="KINESIN-LIKE PROTEIN"/>
    <property type="match status" value="1"/>
</dbReference>
<dbReference type="FunFam" id="3.40.850.10:FF:000012">
    <property type="entry name" value="Kinesin-like protein"/>
    <property type="match status" value="1"/>
</dbReference>
<keyword evidence="2" id="KW-0963">Cytoplasm</keyword>
<dbReference type="AlphaFoldDB" id="A0A084VQF5"/>
<evidence type="ECO:0000256" key="9">
    <source>
        <dbReference type="ARBA" id="ARBA00023054"/>
    </source>
</evidence>
<feature type="compositionally biased region" description="Basic and acidic residues" evidence="16">
    <location>
        <begin position="66"/>
        <end position="76"/>
    </location>
</feature>
<dbReference type="InterPro" id="IPR027640">
    <property type="entry name" value="Kinesin-like_fam"/>
</dbReference>
<dbReference type="PROSITE" id="PS00411">
    <property type="entry name" value="KINESIN_MOTOR_1"/>
    <property type="match status" value="1"/>
</dbReference>
<feature type="binding site" evidence="14">
    <location>
        <begin position="393"/>
        <end position="400"/>
    </location>
    <ligand>
        <name>ATP</name>
        <dbReference type="ChEBI" id="CHEBI:30616"/>
    </ligand>
</feature>
<comment type="similarity">
    <text evidence="13">Belongs to the TRAFAC class myosin-kinesin ATPase superfamily. Kinesin family. KIN-13 subfamily.</text>
</comment>
<dbReference type="SUPFAM" id="SSF52540">
    <property type="entry name" value="P-loop containing nucleoside triphosphate hydrolases"/>
    <property type="match status" value="1"/>
</dbReference>
<dbReference type="GO" id="GO:0007019">
    <property type="term" value="P:microtubule depolymerization"/>
    <property type="evidence" value="ECO:0007669"/>
    <property type="project" value="TreeGrafter"/>
</dbReference>
<evidence type="ECO:0000256" key="12">
    <source>
        <dbReference type="ARBA" id="ARBA00023306"/>
    </source>
</evidence>
<dbReference type="GO" id="GO:0000922">
    <property type="term" value="C:spindle pole"/>
    <property type="evidence" value="ECO:0007669"/>
    <property type="project" value="UniProtKB-SubCell"/>
</dbReference>
<name>A0A084VQF5_ANOSI</name>
<keyword evidence="11" id="KW-0206">Cytoskeleton</keyword>
<dbReference type="VEuPathDB" id="VectorBase:ASIC007573"/>
<dbReference type="OrthoDB" id="3176171at2759"/>
<evidence type="ECO:0000256" key="5">
    <source>
        <dbReference type="ARBA" id="ARBA00022741"/>
    </source>
</evidence>
<keyword evidence="4 15" id="KW-0493">Microtubule</keyword>
<evidence type="ECO:0000256" key="6">
    <source>
        <dbReference type="ARBA" id="ARBA00022776"/>
    </source>
</evidence>
<accession>A0A084VQF5</accession>
<evidence type="ECO:0000313" key="18">
    <source>
        <dbReference type="EMBL" id="KFB40199.1"/>
    </source>
</evidence>
<proteinExistence type="inferred from homology"/>
<dbReference type="PANTHER" id="PTHR47971">
    <property type="entry name" value="KINESIN-RELATED PROTEIN 6"/>
    <property type="match status" value="1"/>
</dbReference>
<dbReference type="Gene3D" id="3.40.850.10">
    <property type="entry name" value="Kinesin motor domain"/>
    <property type="match status" value="1"/>
</dbReference>
<dbReference type="PRINTS" id="PR00380">
    <property type="entry name" value="KINESINHEAVY"/>
</dbReference>
<evidence type="ECO:0000256" key="1">
    <source>
        <dbReference type="ARBA" id="ARBA00004647"/>
    </source>
</evidence>
<dbReference type="SMART" id="SM00129">
    <property type="entry name" value="KISc"/>
    <property type="match status" value="1"/>
</dbReference>
<keyword evidence="8 14" id="KW-0067">ATP-binding</keyword>
<feature type="region of interest" description="Disordered" evidence="16">
    <location>
        <begin position="639"/>
        <end position="658"/>
    </location>
</feature>
<dbReference type="CDD" id="cd01367">
    <property type="entry name" value="KISc_KIF2_like"/>
    <property type="match status" value="1"/>
</dbReference>
<keyword evidence="20" id="KW-1185">Reference proteome</keyword>
<dbReference type="PROSITE" id="PS50067">
    <property type="entry name" value="KINESIN_MOTOR_2"/>
    <property type="match status" value="1"/>
</dbReference>
<dbReference type="Pfam" id="PF00225">
    <property type="entry name" value="Kinesin"/>
    <property type="match status" value="1"/>
</dbReference>
<evidence type="ECO:0000256" key="3">
    <source>
        <dbReference type="ARBA" id="ARBA00022618"/>
    </source>
</evidence>
<evidence type="ECO:0000256" key="15">
    <source>
        <dbReference type="RuleBase" id="RU000394"/>
    </source>
</evidence>
<reference evidence="18 20" key="1">
    <citation type="journal article" date="2014" name="BMC Genomics">
        <title>Genome sequence of Anopheles sinensis provides insight into genetics basis of mosquito competence for malaria parasites.</title>
        <authorList>
            <person name="Zhou D."/>
            <person name="Zhang D."/>
            <person name="Ding G."/>
            <person name="Shi L."/>
            <person name="Hou Q."/>
            <person name="Ye Y."/>
            <person name="Xu Y."/>
            <person name="Zhou H."/>
            <person name="Xiong C."/>
            <person name="Li S."/>
            <person name="Yu J."/>
            <person name="Hong S."/>
            <person name="Yu X."/>
            <person name="Zou P."/>
            <person name="Chen C."/>
            <person name="Chang X."/>
            <person name="Wang W."/>
            <person name="Lv Y."/>
            <person name="Sun Y."/>
            <person name="Ma L."/>
            <person name="Shen B."/>
            <person name="Zhu C."/>
        </authorList>
    </citation>
    <scope>NUCLEOTIDE SEQUENCE [LARGE SCALE GENOMIC DNA]</scope>
</reference>
<reference evidence="19" key="2">
    <citation type="submission" date="2020-05" db="UniProtKB">
        <authorList>
            <consortium name="EnsemblMetazoa"/>
        </authorList>
    </citation>
    <scope>IDENTIFICATION</scope>
</reference>
<dbReference type="Pfam" id="PF22923">
    <property type="entry name" value="KIF2A-like_1st"/>
    <property type="match status" value="1"/>
</dbReference>
<dbReference type="GO" id="GO:0005828">
    <property type="term" value="C:kinetochore microtubule"/>
    <property type="evidence" value="ECO:0007669"/>
    <property type="project" value="UniProtKB-ARBA"/>
</dbReference>
<evidence type="ECO:0000259" key="17">
    <source>
        <dbReference type="PROSITE" id="PS50067"/>
    </source>
</evidence>
<keyword evidence="12" id="KW-0131">Cell cycle</keyword>
<dbReference type="OMA" id="LMIVHEP"/>
<dbReference type="InterPro" id="IPR027417">
    <property type="entry name" value="P-loop_NTPase"/>
</dbReference>
<evidence type="ECO:0000256" key="7">
    <source>
        <dbReference type="ARBA" id="ARBA00022829"/>
    </source>
</evidence>
<evidence type="ECO:0000313" key="19">
    <source>
        <dbReference type="EnsemblMetazoa" id="ASIC007573-PA"/>
    </source>
</evidence>
<dbReference type="InterPro" id="IPR019821">
    <property type="entry name" value="Kinesin_motor_CS"/>
</dbReference>
<dbReference type="GO" id="GO:0007018">
    <property type="term" value="P:microtubule-based movement"/>
    <property type="evidence" value="ECO:0007669"/>
    <property type="project" value="InterPro"/>
</dbReference>
<evidence type="ECO:0000256" key="14">
    <source>
        <dbReference type="PROSITE-ProRule" id="PRU00283"/>
    </source>
</evidence>
<dbReference type="EnsemblMetazoa" id="ASIC007573-RA">
    <property type="protein sequence ID" value="ASIC007573-PA"/>
    <property type="gene ID" value="ASIC007573"/>
</dbReference>
<dbReference type="VEuPathDB" id="VectorBase:ASIS004992"/>
<dbReference type="EMBL" id="ATLV01015196">
    <property type="status" value="NOT_ANNOTATED_CDS"/>
    <property type="molecule type" value="Genomic_DNA"/>
</dbReference>
<dbReference type="Proteomes" id="UP000030765">
    <property type="component" value="Unassembled WGS sequence"/>
</dbReference>
<dbReference type="InterPro" id="IPR036961">
    <property type="entry name" value="Kinesin_motor_dom_sf"/>
</dbReference>
<organism evidence="18">
    <name type="scientific">Anopheles sinensis</name>
    <name type="common">Mosquito</name>
    <dbReference type="NCBI Taxonomy" id="74873"/>
    <lineage>
        <taxon>Eukaryota</taxon>
        <taxon>Metazoa</taxon>
        <taxon>Ecdysozoa</taxon>
        <taxon>Arthropoda</taxon>
        <taxon>Hexapoda</taxon>
        <taxon>Insecta</taxon>
        <taxon>Pterygota</taxon>
        <taxon>Neoptera</taxon>
        <taxon>Endopterygota</taxon>
        <taxon>Diptera</taxon>
        <taxon>Nematocera</taxon>
        <taxon>Culicoidea</taxon>
        <taxon>Culicidae</taxon>
        <taxon>Anophelinae</taxon>
        <taxon>Anopheles</taxon>
    </lineage>
</organism>
<evidence type="ECO:0000256" key="2">
    <source>
        <dbReference type="ARBA" id="ARBA00022490"/>
    </source>
</evidence>
<comment type="subcellular location">
    <subcellularLocation>
        <location evidence="1">Cytoplasm</location>
        <location evidence="1">Cytoskeleton</location>
        <location evidence="1">Spindle pole</location>
    </subcellularLocation>
</comment>
<dbReference type="InterPro" id="IPR001752">
    <property type="entry name" value="Kinesin_motor_dom"/>
</dbReference>
<keyword evidence="10 14" id="KW-0505">Motor protein</keyword>
<dbReference type="GO" id="GO:0007059">
    <property type="term" value="P:chromosome segregation"/>
    <property type="evidence" value="ECO:0007669"/>
    <property type="project" value="UniProtKB-KW"/>
</dbReference>
<dbReference type="GO" id="GO:0003777">
    <property type="term" value="F:microtubule motor activity"/>
    <property type="evidence" value="ECO:0007669"/>
    <property type="project" value="InterPro"/>
</dbReference>
<gene>
    <name evidence="18" type="ORF">ZHAS_00007573</name>
</gene>
<keyword evidence="5 14" id="KW-0547">Nucleotide-binding</keyword>
<dbReference type="InterPro" id="IPR054473">
    <property type="entry name" value="KIF2A-like_N"/>
</dbReference>
<feature type="region of interest" description="Disordered" evidence="16">
    <location>
        <begin position="58"/>
        <end position="88"/>
    </location>
</feature>
<dbReference type="EMBL" id="ATLV01015197">
    <property type="status" value="NOT_ANNOTATED_CDS"/>
    <property type="molecule type" value="Genomic_DNA"/>
</dbReference>
<evidence type="ECO:0000256" key="4">
    <source>
        <dbReference type="ARBA" id="ARBA00022701"/>
    </source>
</evidence>
<evidence type="ECO:0000256" key="13">
    <source>
        <dbReference type="ARBA" id="ARBA00061030"/>
    </source>
</evidence>
<evidence type="ECO:0000256" key="11">
    <source>
        <dbReference type="ARBA" id="ARBA00023212"/>
    </source>
</evidence>
<keyword evidence="6" id="KW-0498">Mitosis</keyword>
<dbReference type="GO" id="GO:0008017">
    <property type="term" value="F:microtubule binding"/>
    <property type="evidence" value="ECO:0007669"/>
    <property type="project" value="InterPro"/>
</dbReference>
<dbReference type="GO" id="GO:0005524">
    <property type="term" value="F:ATP binding"/>
    <property type="evidence" value="ECO:0007669"/>
    <property type="project" value="UniProtKB-UniRule"/>
</dbReference>
<dbReference type="GO" id="GO:0051301">
    <property type="term" value="P:cell division"/>
    <property type="evidence" value="ECO:0007669"/>
    <property type="project" value="UniProtKB-KW"/>
</dbReference>